<evidence type="ECO:0000256" key="12">
    <source>
        <dbReference type="ARBA" id="ARBA00023136"/>
    </source>
</evidence>
<proteinExistence type="inferred from homology"/>
<evidence type="ECO:0000256" key="8">
    <source>
        <dbReference type="ARBA" id="ARBA00022792"/>
    </source>
</evidence>
<evidence type="ECO:0000256" key="11">
    <source>
        <dbReference type="ARBA" id="ARBA00023128"/>
    </source>
</evidence>
<dbReference type="EMBL" id="QWIM01002147">
    <property type="protein sequence ID" value="RMY17725.1"/>
    <property type="molecule type" value="Genomic_DNA"/>
</dbReference>
<keyword evidence="9" id="KW-0249">Electron transport</keyword>
<comment type="similarity">
    <text evidence="3">Belongs to the complex I NDUFA1 subunit family.</text>
</comment>
<keyword evidence="12 13" id="KW-0472">Membrane</keyword>
<keyword evidence="6" id="KW-0679">Respiratory chain</keyword>
<evidence type="ECO:0000256" key="10">
    <source>
        <dbReference type="ARBA" id="ARBA00022989"/>
    </source>
</evidence>
<dbReference type="Pfam" id="PF15879">
    <property type="entry name" value="MWFE"/>
    <property type="match status" value="1"/>
</dbReference>
<keyword evidence="10 13" id="KW-1133">Transmembrane helix</keyword>
<comment type="subcellular location">
    <subcellularLocation>
        <location evidence="2">Mitochondrion inner membrane</location>
        <topology evidence="2">Single-pass membrane protein</topology>
        <orientation evidence="2">Matrix side</orientation>
    </subcellularLocation>
</comment>
<evidence type="ECO:0000313" key="14">
    <source>
        <dbReference type="EMBL" id="RMY17725.1"/>
    </source>
</evidence>
<dbReference type="AlphaFoldDB" id="A0A3M6ZR50"/>
<gene>
    <name evidence="14" type="ORF">D0866_13379</name>
</gene>
<evidence type="ECO:0000256" key="1">
    <source>
        <dbReference type="ARBA" id="ARBA00003195"/>
    </source>
</evidence>
<evidence type="ECO:0000256" key="2">
    <source>
        <dbReference type="ARBA" id="ARBA00004298"/>
    </source>
</evidence>
<accession>A0A3M6ZR50</accession>
<dbReference type="VEuPathDB" id="FungiDB:BTJ68_07183"/>
<reference evidence="14 15" key="1">
    <citation type="journal article" date="2018" name="BMC Genomics">
        <title>Genomic evidence for intraspecific hybridization in a clonal and extremely halotolerant yeast.</title>
        <authorList>
            <person name="Gostincar C."/>
            <person name="Stajich J.E."/>
            <person name="Zupancic J."/>
            <person name="Zalar P."/>
            <person name="Gunde-Cimerman N."/>
        </authorList>
    </citation>
    <scope>NUCLEOTIDE SEQUENCE [LARGE SCALE GENOMIC DNA]</scope>
    <source>
        <strain evidence="14 15">EXF-6651</strain>
    </source>
</reference>
<evidence type="ECO:0000256" key="13">
    <source>
        <dbReference type="SAM" id="Phobius"/>
    </source>
</evidence>
<dbReference type="PANTHER" id="PTHR17098:SF2">
    <property type="entry name" value="NADH DEHYDROGENASE [UBIQUINONE] 1 ALPHA SUBCOMPLEX SUBUNIT 1"/>
    <property type="match status" value="1"/>
</dbReference>
<evidence type="ECO:0000313" key="15">
    <source>
        <dbReference type="Proteomes" id="UP000276864"/>
    </source>
</evidence>
<comment type="function">
    <text evidence="1">Accessory subunit of the mitochondrial membrane respiratory chain NADH dehydrogenase (Complex I), that is believed not to be involved in catalysis. Complex I functions in the transfer of electrons from NADH to the respiratory chain. The immediate electron acceptor for the enzyme is believed to be ubiquinone.</text>
</comment>
<dbReference type="PANTHER" id="PTHR17098">
    <property type="entry name" value="NADH-UBIQUINONE OXIDOREDUCTASE MWFE SUBUNIT"/>
    <property type="match status" value="1"/>
</dbReference>
<sequence length="202" mass="23458">MGVPFEALIPYAICLGMFGVSGAALSKIRHMQNGGKRGRHSVDQWDRQMMDRDRRLTGFLRGQTDSVKAPAGFELSNPWRVSITTSAECEKTEENEKFADDRYFWGKIAREGHLVRRESPLHLLQPPNPICYSERGIYVRDAFVEKLLLWPNYRIFSLRHRVLPPFHESVHDCHQHPARLPDFLLQKISLRLSHQTQPKKEN</sequence>
<evidence type="ECO:0000256" key="5">
    <source>
        <dbReference type="ARBA" id="ARBA00022448"/>
    </source>
</evidence>
<dbReference type="Proteomes" id="UP000276864">
    <property type="component" value="Unassembled WGS sequence"/>
</dbReference>
<evidence type="ECO:0000256" key="7">
    <source>
        <dbReference type="ARBA" id="ARBA00022692"/>
    </source>
</evidence>
<feature type="transmembrane region" description="Helical" evidence="13">
    <location>
        <begin position="7"/>
        <end position="26"/>
    </location>
</feature>
<dbReference type="InterPro" id="IPR017384">
    <property type="entry name" value="NADH_Ub_cplx-1_asu_su-1"/>
</dbReference>
<evidence type="ECO:0000256" key="3">
    <source>
        <dbReference type="ARBA" id="ARBA00009960"/>
    </source>
</evidence>
<protein>
    <recommendedName>
        <fullName evidence="4">NADH dehydrogenase [ubiquinone] 1 alpha subcomplex subunit 1</fullName>
    </recommendedName>
</protein>
<comment type="caution">
    <text evidence="14">The sequence shown here is derived from an EMBL/GenBank/DDBJ whole genome shotgun (WGS) entry which is preliminary data.</text>
</comment>
<keyword evidence="8" id="KW-0999">Mitochondrion inner membrane</keyword>
<evidence type="ECO:0000256" key="9">
    <source>
        <dbReference type="ARBA" id="ARBA00022982"/>
    </source>
</evidence>
<keyword evidence="11" id="KW-0496">Mitochondrion</keyword>
<name>A0A3M6ZR50_HORWE</name>
<keyword evidence="7 13" id="KW-0812">Transmembrane</keyword>
<evidence type="ECO:0000256" key="4">
    <source>
        <dbReference type="ARBA" id="ARBA00016392"/>
    </source>
</evidence>
<evidence type="ECO:0000256" key="6">
    <source>
        <dbReference type="ARBA" id="ARBA00022660"/>
    </source>
</evidence>
<organism evidence="14 15">
    <name type="scientific">Hortaea werneckii</name>
    <name type="common">Black yeast</name>
    <name type="synonym">Cladosporium werneckii</name>
    <dbReference type="NCBI Taxonomy" id="91943"/>
    <lineage>
        <taxon>Eukaryota</taxon>
        <taxon>Fungi</taxon>
        <taxon>Dikarya</taxon>
        <taxon>Ascomycota</taxon>
        <taxon>Pezizomycotina</taxon>
        <taxon>Dothideomycetes</taxon>
        <taxon>Dothideomycetidae</taxon>
        <taxon>Mycosphaerellales</taxon>
        <taxon>Teratosphaeriaceae</taxon>
        <taxon>Hortaea</taxon>
    </lineage>
</organism>
<keyword evidence="5" id="KW-0813">Transport</keyword>
<dbReference type="GO" id="GO:0005743">
    <property type="term" value="C:mitochondrial inner membrane"/>
    <property type="evidence" value="ECO:0007669"/>
    <property type="project" value="UniProtKB-SubCell"/>
</dbReference>